<dbReference type="HAMAP" id="MF_01216">
    <property type="entry name" value="Azoreductase_type1"/>
    <property type="match status" value="1"/>
</dbReference>
<keyword evidence="2 6" id="KW-0288">FMN</keyword>
<dbReference type="EMBL" id="NQMM01000046">
    <property type="protein sequence ID" value="PKQ74901.1"/>
    <property type="molecule type" value="Genomic_DNA"/>
</dbReference>
<dbReference type="Proteomes" id="UP000233467">
    <property type="component" value="Unassembled WGS sequence"/>
</dbReference>
<dbReference type="InterPro" id="IPR023048">
    <property type="entry name" value="NADH:quinone_OxRdtase_FMN_depd"/>
</dbReference>
<feature type="domain" description="Flavodoxin-like fold" evidence="7">
    <location>
        <begin position="1"/>
        <end position="195"/>
    </location>
</feature>
<comment type="cofactor">
    <cofactor evidence="6">
        <name>FMN</name>
        <dbReference type="ChEBI" id="CHEBI:58210"/>
    </cofactor>
    <text evidence="6">Binds 1 FMN per subunit.</text>
</comment>
<dbReference type="Pfam" id="PF02525">
    <property type="entry name" value="Flavodoxin_2"/>
    <property type="match status" value="1"/>
</dbReference>
<evidence type="ECO:0000256" key="2">
    <source>
        <dbReference type="ARBA" id="ARBA00022643"/>
    </source>
</evidence>
<keyword evidence="4 6" id="KW-0520">NAD</keyword>
<keyword evidence="1 6" id="KW-0285">Flavoprotein</keyword>
<dbReference type="InterPro" id="IPR003680">
    <property type="entry name" value="Flavodoxin_fold"/>
</dbReference>
<comment type="caution">
    <text evidence="8">The sequence shown here is derived from an EMBL/GenBank/DDBJ whole genome shotgun (WGS) entry which is preliminary data.</text>
</comment>
<evidence type="ECO:0000313" key="9">
    <source>
        <dbReference type="Proteomes" id="UP000233467"/>
    </source>
</evidence>
<keyword evidence="9" id="KW-1185">Reference proteome</keyword>
<dbReference type="EC" id="1.6.5.-" evidence="6"/>
<organism evidence="8 9">
    <name type="scientific">Aeromonas sobria</name>
    <dbReference type="NCBI Taxonomy" id="646"/>
    <lineage>
        <taxon>Bacteria</taxon>
        <taxon>Pseudomonadati</taxon>
        <taxon>Pseudomonadota</taxon>
        <taxon>Gammaproteobacteria</taxon>
        <taxon>Aeromonadales</taxon>
        <taxon>Aeromonadaceae</taxon>
        <taxon>Aeromonas</taxon>
    </lineage>
</organism>
<comment type="similarity">
    <text evidence="6">Belongs to the azoreductase type 1 family.</text>
</comment>
<comment type="function">
    <text evidence="6">Also exhibits azoreductase activity. Catalyzes the reductive cleavage of the azo bond in aromatic azo compounds to the corresponding amines.</text>
</comment>
<dbReference type="AlphaFoldDB" id="A0A2N3ISY9"/>
<keyword evidence="3 6" id="KW-0560">Oxidoreductase</keyword>
<feature type="binding site" evidence="6">
    <location>
        <begin position="15"/>
        <end position="17"/>
    </location>
    <ligand>
        <name>FMN</name>
        <dbReference type="ChEBI" id="CHEBI:58210"/>
    </ligand>
</feature>
<comment type="subunit">
    <text evidence="6">Homodimer.</text>
</comment>
<comment type="catalytic activity">
    <reaction evidence="6">
        <text>2 a quinone + NADH + H(+) = 2 a 1,4-benzosemiquinone + NAD(+)</text>
        <dbReference type="Rhea" id="RHEA:65952"/>
        <dbReference type="ChEBI" id="CHEBI:15378"/>
        <dbReference type="ChEBI" id="CHEBI:57540"/>
        <dbReference type="ChEBI" id="CHEBI:57945"/>
        <dbReference type="ChEBI" id="CHEBI:132124"/>
        <dbReference type="ChEBI" id="CHEBI:134225"/>
    </reaction>
</comment>
<dbReference type="Gene3D" id="3.40.50.360">
    <property type="match status" value="1"/>
</dbReference>
<dbReference type="PANTHER" id="PTHR43741">
    <property type="entry name" value="FMN-DEPENDENT NADH-AZOREDUCTASE 1"/>
    <property type="match status" value="1"/>
</dbReference>
<feature type="binding site" evidence="6">
    <location>
        <begin position="139"/>
        <end position="142"/>
    </location>
    <ligand>
        <name>FMN</name>
        <dbReference type="ChEBI" id="CHEBI:58210"/>
    </ligand>
</feature>
<proteinExistence type="inferred from homology"/>
<dbReference type="RefSeq" id="WP_101325477.1">
    <property type="nucleotide sequence ID" value="NZ_NQMM01000046.1"/>
</dbReference>
<comment type="function">
    <text evidence="6">Quinone reductase that provides resistance to thiol-specific stress caused by electrophilic quinones.</text>
</comment>
<dbReference type="PANTHER" id="PTHR43741:SF4">
    <property type="entry name" value="FMN-DEPENDENT NADH:QUINONE OXIDOREDUCTASE"/>
    <property type="match status" value="1"/>
</dbReference>
<accession>A0A2N3ISY9</accession>
<dbReference type="GO" id="GO:0016652">
    <property type="term" value="F:oxidoreductase activity, acting on NAD(P)H as acceptor"/>
    <property type="evidence" value="ECO:0007669"/>
    <property type="project" value="UniProtKB-UniRule"/>
</dbReference>
<evidence type="ECO:0000256" key="4">
    <source>
        <dbReference type="ARBA" id="ARBA00023027"/>
    </source>
</evidence>
<protein>
    <recommendedName>
        <fullName evidence="6">FMN dependent NADH:quinone oxidoreductase</fullName>
        <ecNumber evidence="6">1.6.5.-</ecNumber>
    </recommendedName>
    <alternativeName>
        <fullName evidence="6">Azo-dye reductase</fullName>
    </alternativeName>
    <alternativeName>
        <fullName evidence="6">FMN-dependent NADH-azo compound oxidoreductase</fullName>
    </alternativeName>
    <alternativeName>
        <fullName evidence="6">FMN-dependent NADH-azoreductase</fullName>
        <ecNumber evidence="6">1.7.1.17</ecNumber>
    </alternativeName>
</protein>
<dbReference type="GO" id="GO:0010181">
    <property type="term" value="F:FMN binding"/>
    <property type="evidence" value="ECO:0007669"/>
    <property type="project" value="UniProtKB-UniRule"/>
</dbReference>
<dbReference type="GO" id="GO:0016655">
    <property type="term" value="F:oxidoreductase activity, acting on NAD(P)H, quinone or similar compound as acceptor"/>
    <property type="evidence" value="ECO:0007669"/>
    <property type="project" value="InterPro"/>
</dbReference>
<evidence type="ECO:0000259" key="7">
    <source>
        <dbReference type="Pfam" id="PF02525"/>
    </source>
</evidence>
<dbReference type="InterPro" id="IPR050104">
    <property type="entry name" value="FMN-dep_NADH:Q_OxRdtase_AzoR1"/>
</dbReference>
<comment type="catalytic activity">
    <reaction evidence="5">
        <text>N,N-dimethyl-1,4-phenylenediamine + anthranilate + 2 NAD(+) = 2-(4-dimethylaminophenyl)diazenylbenzoate + 2 NADH + 2 H(+)</text>
        <dbReference type="Rhea" id="RHEA:55872"/>
        <dbReference type="ChEBI" id="CHEBI:15378"/>
        <dbReference type="ChEBI" id="CHEBI:15783"/>
        <dbReference type="ChEBI" id="CHEBI:16567"/>
        <dbReference type="ChEBI" id="CHEBI:57540"/>
        <dbReference type="ChEBI" id="CHEBI:57945"/>
        <dbReference type="ChEBI" id="CHEBI:71579"/>
        <dbReference type="EC" id="1.7.1.17"/>
    </reaction>
    <physiologicalReaction direction="right-to-left" evidence="5">
        <dbReference type="Rhea" id="RHEA:55874"/>
    </physiologicalReaction>
</comment>
<evidence type="ECO:0000256" key="5">
    <source>
        <dbReference type="ARBA" id="ARBA00048542"/>
    </source>
</evidence>
<evidence type="ECO:0000256" key="1">
    <source>
        <dbReference type="ARBA" id="ARBA00022630"/>
    </source>
</evidence>
<reference evidence="8 9" key="1">
    <citation type="journal article" date="2017" name="Front. Microbiol.">
        <title>Strong Genomic and Phenotypic Heterogeneity in the Aeromonas sobria Species Complex.</title>
        <authorList>
            <person name="Gauthier J."/>
            <person name="Vincent A.T."/>
            <person name="Charette S.J."/>
            <person name="Derome N."/>
        </authorList>
    </citation>
    <scope>NUCLEOTIDE SEQUENCE [LARGE SCALE GENOMIC DNA]</scope>
    <source>
        <strain evidence="8 9">TM18</strain>
    </source>
</reference>
<name>A0A2N3ISY9_AERSO</name>
<feature type="binding site" evidence="6">
    <location>
        <begin position="95"/>
        <end position="98"/>
    </location>
    <ligand>
        <name>FMN</name>
        <dbReference type="ChEBI" id="CHEBI:58210"/>
    </ligand>
</feature>
<dbReference type="InterPro" id="IPR029039">
    <property type="entry name" value="Flavoprotein-like_sf"/>
</dbReference>
<evidence type="ECO:0000313" key="8">
    <source>
        <dbReference type="EMBL" id="PKQ74901.1"/>
    </source>
</evidence>
<gene>
    <name evidence="6" type="primary">azoR</name>
    <name evidence="8" type="ORF">CJP16_16090</name>
</gene>
<dbReference type="GO" id="GO:0009055">
    <property type="term" value="F:electron transfer activity"/>
    <property type="evidence" value="ECO:0007669"/>
    <property type="project" value="UniProtKB-UniRule"/>
</dbReference>
<sequence>MKLLQITSSPRGSESSSTMLANKITNKIKEAYPDIQVTQRDLIKEPHPLIDTFTLNALFTEPQDRTIEQENRVMLDDILIEQVMDADIIVIGSPMYNFGIPVQLKAWLDAICRVGTTFSYDENGSMGLVHGKKVYLAASRGGNYLGMPEDYQLPYLQHVLGFLGMTDINLVVAEGLDMGPDAQQAGYANAHEQLNNISIG</sequence>
<feature type="binding site" evidence="6">
    <location>
        <position position="9"/>
    </location>
    <ligand>
        <name>FMN</name>
        <dbReference type="ChEBI" id="CHEBI:58210"/>
    </ligand>
</feature>
<evidence type="ECO:0000256" key="6">
    <source>
        <dbReference type="HAMAP-Rule" id="MF_01216"/>
    </source>
</evidence>
<dbReference type="SUPFAM" id="SSF52218">
    <property type="entry name" value="Flavoproteins"/>
    <property type="match status" value="1"/>
</dbReference>
<dbReference type="EC" id="1.7.1.17" evidence="6"/>
<evidence type="ECO:0000256" key="3">
    <source>
        <dbReference type="ARBA" id="ARBA00023002"/>
    </source>
</evidence>